<dbReference type="WBParaSite" id="Minc3s01936g27299">
    <property type="protein sequence ID" value="Minc3s01936g27299"/>
    <property type="gene ID" value="Minc3s01936g27299"/>
</dbReference>
<reference evidence="3" key="1">
    <citation type="submission" date="2022-11" db="UniProtKB">
        <authorList>
            <consortium name="WormBaseParasite"/>
        </authorList>
    </citation>
    <scope>IDENTIFICATION</scope>
</reference>
<accession>A0A914MI24</accession>
<dbReference type="InterPro" id="IPR000535">
    <property type="entry name" value="MSP_dom"/>
</dbReference>
<organism evidence="2 3">
    <name type="scientific">Meloidogyne incognita</name>
    <name type="common">Southern root-knot nematode worm</name>
    <name type="synonym">Oxyuris incognita</name>
    <dbReference type="NCBI Taxonomy" id="6306"/>
    <lineage>
        <taxon>Eukaryota</taxon>
        <taxon>Metazoa</taxon>
        <taxon>Ecdysozoa</taxon>
        <taxon>Nematoda</taxon>
        <taxon>Chromadorea</taxon>
        <taxon>Rhabditida</taxon>
        <taxon>Tylenchina</taxon>
        <taxon>Tylenchomorpha</taxon>
        <taxon>Tylenchoidea</taxon>
        <taxon>Meloidogynidae</taxon>
        <taxon>Meloidogyninae</taxon>
        <taxon>Meloidogyne</taxon>
        <taxon>Meloidogyne incognita group</taxon>
    </lineage>
</organism>
<evidence type="ECO:0000259" key="1">
    <source>
        <dbReference type="PROSITE" id="PS50202"/>
    </source>
</evidence>
<evidence type="ECO:0000313" key="3">
    <source>
        <dbReference type="WBParaSite" id="Minc3s01936g27299"/>
    </source>
</evidence>
<sequence>MAQRPPGDITTIPIRRIIINSPTIQQIHVVRVINTSGHRIGARLKKIRGDASLRLFPPAFVLNRGETVNIQLYTFPFVPTRNQEIMSRFVIEWVNIANEGRKPPAYPLQQFYINFFEVIFKKMIGFAFKFDFFYFSNKIVKFCYFNLF</sequence>
<proteinExistence type="predicted"/>
<protein>
    <submittedName>
        <fullName evidence="3">MSP domain-containing protein</fullName>
    </submittedName>
</protein>
<dbReference type="InterPro" id="IPR008962">
    <property type="entry name" value="PapD-like_sf"/>
</dbReference>
<name>A0A914MI24_MELIC</name>
<dbReference type="AlphaFoldDB" id="A0A914MI24"/>
<dbReference type="SUPFAM" id="SSF49354">
    <property type="entry name" value="PapD-like"/>
    <property type="match status" value="1"/>
</dbReference>
<dbReference type="InterPro" id="IPR013783">
    <property type="entry name" value="Ig-like_fold"/>
</dbReference>
<dbReference type="PROSITE" id="PS50202">
    <property type="entry name" value="MSP"/>
    <property type="match status" value="1"/>
</dbReference>
<dbReference type="Proteomes" id="UP000887563">
    <property type="component" value="Unplaced"/>
</dbReference>
<feature type="domain" description="MSP" evidence="1">
    <location>
        <begin position="8"/>
        <end position="129"/>
    </location>
</feature>
<dbReference type="Gene3D" id="2.60.40.10">
    <property type="entry name" value="Immunoglobulins"/>
    <property type="match status" value="1"/>
</dbReference>
<evidence type="ECO:0000313" key="2">
    <source>
        <dbReference type="Proteomes" id="UP000887563"/>
    </source>
</evidence>
<keyword evidence="2" id="KW-1185">Reference proteome</keyword>